<reference evidence="2 3" key="1">
    <citation type="journal article" date="2019" name="Int. J. Syst. Evol. Microbiol.">
        <title>The Global Catalogue of Microorganisms (GCM) 10K type strain sequencing project: providing services to taxonomists for standard genome sequencing and annotation.</title>
        <authorList>
            <consortium name="The Broad Institute Genomics Platform"/>
            <consortium name="The Broad Institute Genome Sequencing Center for Infectious Disease"/>
            <person name="Wu L."/>
            <person name="Ma J."/>
        </authorList>
    </citation>
    <scope>NUCLEOTIDE SEQUENCE [LARGE SCALE GENOMIC DNA]</scope>
    <source>
        <strain evidence="2 3">JCM 15672</strain>
    </source>
</reference>
<feature type="transmembrane region" description="Helical" evidence="1">
    <location>
        <begin position="144"/>
        <end position="166"/>
    </location>
</feature>
<proteinExistence type="predicted"/>
<evidence type="ECO:0000313" key="2">
    <source>
        <dbReference type="EMBL" id="GAA2024998.1"/>
    </source>
</evidence>
<dbReference type="RefSeq" id="WP_344369203.1">
    <property type="nucleotide sequence ID" value="NZ_BAAAPW010000001.1"/>
</dbReference>
<feature type="transmembrane region" description="Helical" evidence="1">
    <location>
        <begin position="91"/>
        <end position="111"/>
    </location>
</feature>
<keyword evidence="1" id="KW-1133">Transmembrane helix</keyword>
<sequence length="192" mass="20001">MSDLLGFQVAGLPLHILVVHAVVVGVPLVAVALVVIAAWPAARRVLWLPTLIGAVVVLGLTLLAVEAGEWLQARVRETPLIEAHTEQGEDVTPWVVALVAVSAVVGVLAILERSRRRAAADPDVLERADGAARSETTPAPPRSAATMALAIVAIVASAVVGVGAVWTTVRVGEAGSRAVWEGSFSEQPLEDR</sequence>
<keyword evidence="3" id="KW-1185">Reference proteome</keyword>
<keyword evidence="1" id="KW-0812">Transmembrane</keyword>
<feature type="transmembrane region" description="Helical" evidence="1">
    <location>
        <begin position="12"/>
        <end position="39"/>
    </location>
</feature>
<keyword evidence="1" id="KW-0472">Membrane</keyword>
<protein>
    <submittedName>
        <fullName evidence="2">Uncharacterized protein</fullName>
    </submittedName>
</protein>
<dbReference type="EMBL" id="BAAAPW010000001">
    <property type="protein sequence ID" value="GAA2024998.1"/>
    <property type="molecule type" value="Genomic_DNA"/>
</dbReference>
<dbReference type="Proteomes" id="UP001501196">
    <property type="component" value="Unassembled WGS sequence"/>
</dbReference>
<feature type="transmembrane region" description="Helical" evidence="1">
    <location>
        <begin position="46"/>
        <end position="71"/>
    </location>
</feature>
<organism evidence="2 3">
    <name type="scientific">Agromyces tropicus</name>
    <dbReference type="NCBI Taxonomy" id="555371"/>
    <lineage>
        <taxon>Bacteria</taxon>
        <taxon>Bacillati</taxon>
        <taxon>Actinomycetota</taxon>
        <taxon>Actinomycetes</taxon>
        <taxon>Micrococcales</taxon>
        <taxon>Microbacteriaceae</taxon>
        <taxon>Agromyces</taxon>
    </lineage>
</organism>
<comment type="caution">
    <text evidence="2">The sequence shown here is derived from an EMBL/GenBank/DDBJ whole genome shotgun (WGS) entry which is preliminary data.</text>
</comment>
<accession>A0ABN2U0P9</accession>
<evidence type="ECO:0000256" key="1">
    <source>
        <dbReference type="SAM" id="Phobius"/>
    </source>
</evidence>
<evidence type="ECO:0000313" key="3">
    <source>
        <dbReference type="Proteomes" id="UP001501196"/>
    </source>
</evidence>
<name>A0ABN2U0P9_9MICO</name>
<gene>
    <name evidence="2" type="ORF">GCM10009819_04980</name>
</gene>